<dbReference type="GO" id="GO:0000160">
    <property type="term" value="P:phosphorelay signal transduction system"/>
    <property type="evidence" value="ECO:0007669"/>
    <property type="project" value="InterPro"/>
</dbReference>
<dbReference type="SMART" id="SM00052">
    <property type="entry name" value="EAL"/>
    <property type="match status" value="1"/>
</dbReference>
<reference evidence="4 5" key="1">
    <citation type="submission" date="2018-03" db="EMBL/GenBank/DDBJ databases">
        <title>The draft genome of Mesorhizobium soli JCM 19897.</title>
        <authorList>
            <person name="Li L."/>
            <person name="Liu L."/>
            <person name="Liang L."/>
            <person name="Wang T."/>
            <person name="Zhang X."/>
        </authorList>
    </citation>
    <scope>NUCLEOTIDE SEQUENCE [LARGE SCALE GENOMIC DNA]</scope>
    <source>
        <strain evidence="4 5">JCM 19897</strain>
    </source>
</reference>
<organism evidence="4 5">
    <name type="scientific">Pseudaminobacter soli</name>
    <name type="common">ex Li et al. 2025</name>
    <dbReference type="NCBI Taxonomy" id="1295366"/>
    <lineage>
        <taxon>Bacteria</taxon>
        <taxon>Pseudomonadati</taxon>
        <taxon>Pseudomonadota</taxon>
        <taxon>Alphaproteobacteria</taxon>
        <taxon>Hyphomicrobiales</taxon>
        <taxon>Phyllobacteriaceae</taxon>
        <taxon>Pseudaminobacter</taxon>
    </lineage>
</organism>
<keyword evidence="5" id="KW-1185">Reference proteome</keyword>
<dbReference type="PANTHER" id="PTHR33121:SF70">
    <property type="entry name" value="SIGNALING PROTEIN YKOW"/>
    <property type="match status" value="1"/>
</dbReference>
<dbReference type="Proteomes" id="UP000240653">
    <property type="component" value="Unassembled WGS sequence"/>
</dbReference>
<dbReference type="Pfam" id="PF00563">
    <property type="entry name" value="EAL"/>
    <property type="match status" value="1"/>
</dbReference>
<evidence type="ECO:0000313" key="4">
    <source>
        <dbReference type="EMBL" id="PSJ52141.1"/>
    </source>
</evidence>
<keyword evidence="1" id="KW-0597">Phosphoprotein</keyword>
<dbReference type="InterPro" id="IPR035919">
    <property type="entry name" value="EAL_sf"/>
</dbReference>
<dbReference type="AlphaFoldDB" id="A0A2P7RPI1"/>
<dbReference type="InterPro" id="IPR001633">
    <property type="entry name" value="EAL_dom"/>
</dbReference>
<dbReference type="InterPro" id="IPR001789">
    <property type="entry name" value="Sig_transdc_resp-reg_receiver"/>
</dbReference>
<dbReference type="PANTHER" id="PTHR33121">
    <property type="entry name" value="CYCLIC DI-GMP PHOSPHODIESTERASE PDEF"/>
    <property type="match status" value="1"/>
</dbReference>
<dbReference type="PROSITE" id="PS50110">
    <property type="entry name" value="RESPONSE_REGULATORY"/>
    <property type="match status" value="1"/>
</dbReference>
<dbReference type="GO" id="GO:0071111">
    <property type="term" value="F:cyclic-guanylate-specific phosphodiesterase activity"/>
    <property type="evidence" value="ECO:0007669"/>
    <property type="project" value="InterPro"/>
</dbReference>
<proteinExistence type="predicted"/>
<evidence type="ECO:0000313" key="5">
    <source>
        <dbReference type="Proteomes" id="UP000240653"/>
    </source>
</evidence>
<dbReference type="SUPFAM" id="SSF52172">
    <property type="entry name" value="CheY-like"/>
    <property type="match status" value="1"/>
</dbReference>
<evidence type="ECO:0000259" key="2">
    <source>
        <dbReference type="PROSITE" id="PS50110"/>
    </source>
</evidence>
<comment type="caution">
    <text evidence="4">The sequence shown here is derived from an EMBL/GenBank/DDBJ whole genome shotgun (WGS) entry which is preliminary data.</text>
</comment>
<protein>
    <recommendedName>
        <fullName evidence="6">Diguanylate phosphodiesterase</fullName>
    </recommendedName>
</protein>
<dbReference type="PROSITE" id="PS50883">
    <property type="entry name" value="EAL"/>
    <property type="match status" value="1"/>
</dbReference>
<evidence type="ECO:0000256" key="1">
    <source>
        <dbReference type="PROSITE-ProRule" id="PRU00169"/>
    </source>
</evidence>
<dbReference type="InterPro" id="IPR011006">
    <property type="entry name" value="CheY-like_superfamily"/>
</dbReference>
<dbReference type="CDD" id="cd01948">
    <property type="entry name" value="EAL"/>
    <property type="match status" value="1"/>
</dbReference>
<accession>A0A2P7RPI1</accession>
<evidence type="ECO:0000259" key="3">
    <source>
        <dbReference type="PROSITE" id="PS50883"/>
    </source>
</evidence>
<dbReference type="Gene3D" id="3.20.20.450">
    <property type="entry name" value="EAL domain"/>
    <property type="match status" value="1"/>
</dbReference>
<feature type="domain" description="Response regulatory" evidence="2">
    <location>
        <begin position="33"/>
        <end position="151"/>
    </location>
</feature>
<sequence>MQRSGLMRSSVVPFGSKSLFPAGKPSRQNMRSVVHIVDDMADQLHFLRYALEQAGYQTVFHLSLEDFADNISHEDAKAVLIDVRLGEDDATDVLDFLCRNRWKADIYLTSGDPKALEISRRYAEEIGLKVEAVIPKPFTGKQVMERLARKRDGLKDMFSQLDIVEAMREGWIYGVLQPKLDLISGKIKSAELLSRVEHPEFGVIPPQSFINQMNPEQNQTLFMQHVAFIRRHFETGAWNSSEFRININIDPINLVNIRSRMKALAAEAPDLFKCIVFEITEESLSEVTPAQLKNLYKMSLDGAIFSIDDFGTGLSNFSRLSRFPFSEIKIDRSIIHGSSGVSARRILVKSIINMAHDMGAKAVAEGVEAVNDFAFLREIGCDEIQGYLVARPMKIDKFFAFVSDYNSSDVSGVTKPAPVPDAP</sequence>
<name>A0A2P7RPI1_9HYPH</name>
<dbReference type="Gene3D" id="3.40.50.2300">
    <property type="match status" value="1"/>
</dbReference>
<dbReference type="SUPFAM" id="SSF141868">
    <property type="entry name" value="EAL domain-like"/>
    <property type="match status" value="1"/>
</dbReference>
<dbReference type="OrthoDB" id="9814202at2"/>
<dbReference type="EMBL" id="PXYL01000035">
    <property type="protein sequence ID" value="PSJ52141.1"/>
    <property type="molecule type" value="Genomic_DNA"/>
</dbReference>
<feature type="domain" description="EAL" evidence="3">
    <location>
        <begin position="156"/>
        <end position="406"/>
    </location>
</feature>
<evidence type="ECO:0008006" key="6">
    <source>
        <dbReference type="Google" id="ProtNLM"/>
    </source>
</evidence>
<gene>
    <name evidence="4" type="ORF">C7I85_29095</name>
</gene>
<dbReference type="InterPro" id="IPR050706">
    <property type="entry name" value="Cyclic-di-GMP_PDE-like"/>
</dbReference>
<feature type="modified residue" description="4-aspartylphosphate" evidence="1">
    <location>
        <position position="82"/>
    </location>
</feature>